<organism evidence="2 3">
    <name type="scientific">Cladophialophora carrionii</name>
    <dbReference type="NCBI Taxonomy" id="86049"/>
    <lineage>
        <taxon>Eukaryota</taxon>
        <taxon>Fungi</taxon>
        <taxon>Dikarya</taxon>
        <taxon>Ascomycota</taxon>
        <taxon>Pezizomycotina</taxon>
        <taxon>Eurotiomycetes</taxon>
        <taxon>Chaetothyriomycetidae</taxon>
        <taxon>Chaetothyriales</taxon>
        <taxon>Herpotrichiellaceae</taxon>
        <taxon>Cladophialophora</taxon>
    </lineage>
</organism>
<name>A0A1C1CSV5_9EURO</name>
<feature type="compositionally biased region" description="Polar residues" evidence="1">
    <location>
        <begin position="98"/>
        <end position="115"/>
    </location>
</feature>
<feature type="compositionally biased region" description="Basic and acidic residues" evidence="1">
    <location>
        <begin position="224"/>
        <end position="235"/>
    </location>
</feature>
<evidence type="ECO:0000313" key="2">
    <source>
        <dbReference type="EMBL" id="OCT51588.1"/>
    </source>
</evidence>
<dbReference type="OrthoDB" id="4160813at2759"/>
<gene>
    <name evidence="2" type="ORF">CLCR_08871</name>
</gene>
<sequence length="321" mass="35139">MSFVDLLFPQAELEALGNKWHEPAPKRRKLESGIPRVVTGAPTAQRRQSNETNLGQKRHRLSALTAQQHGIRSSCPEDSRIPHTKRSNSDSQALFPPVSSTSTQQSKHPTNNKSCLPSFIEPSLLKNYLRHLHPKDSHRYTSPSSPNTSSHTTEDAVPSPGSLVLDSAPSPASTDSCPTPGTVCDQFRSGPFGHLFDGMRLTDNERDLVEDLLGGTPPMQQEEMPAHKRSQEQGKVEVAPEDYSEIDESLLRTVFPATAQTGAEGLGDETLREYDVHSSGLSPATEGPQDEKDVSSHRGIVIYDYGALSVDDFFDLDEAST</sequence>
<evidence type="ECO:0000256" key="1">
    <source>
        <dbReference type="SAM" id="MobiDB-lite"/>
    </source>
</evidence>
<reference evidence="3" key="1">
    <citation type="submission" date="2015-07" db="EMBL/GenBank/DDBJ databases">
        <authorList>
            <person name="Teixeira M.M."/>
            <person name="Souza R.C."/>
            <person name="Almeida L.G."/>
            <person name="Vicente V.A."/>
            <person name="de Hoog S."/>
            <person name="Bocca A.L."/>
            <person name="de Almeida S.R."/>
            <person name="Vasconcelos A.T."/>
            <person name="Felipe M.S."/>
        </authorList>
    </citation>
    <scope>NUCLEOTIDE SEQUENCE [LARGE SCALE GENOMIC DNA]</scope>
    <source>
        <strain evidence="3">KSF</strain>
    </source>
</reference>
<proteinExistence type="predicted"/>
<feature type="region of interest" description="Disordered" evidence="1">
    <location>
        <begin position="263"/>
        <end position="295"/>
    </location>
</feature>
<feature type="compositionally biased region" description="Polar residues" evidence="1">
    <location>
        <begin position="170"/>
        <end position="179"/>
    </location>
</feature>
<feature type="region of interest" description="Disordered" evidence="1">
    <location>
        <begin position="24"/>
        <end position="117"/>
    </location>
</feature>
<feature type="compositionally biased region" description="Low complexity" evidence="1">
    <location>
        <begin position="141"/>
        <end position="151"/>
    </location>
</feature>
<comment type="caution">
    <text evidence="2">The sequence shown here is derived from an EMBL/GenBank/DDBJ whole genome shotgun (WGS) entry which is preliminary data.</text>
</comment>
<dbReference type="Proteomes" id="UP000094526">
    <property type="component" value="Unassembled WGS sequence"/>
</dbReference>
<feature type="region of interest" description="Disordered" evidence="1">
    <location>
        <begin position="135"/>
        <end position="179"/>
    </location>
</feature>
<dbReference type="EMBL" id="LGRB01000009">
    <property type="protein sequence ID" value="OCT51588.1"/>
    <property type="molecule type" value="Genomic_DNA"/>
</dbReference>
<feature type="compositionally biased region" description="Polar residues" evidence="1">
    <location>
        <begin position="45"/>
        <end position="55"/>
    </location>
</feature>
<keyword evidence="3" id="KW-1185">Reference proteome</keyword>
<accession>A0A1C1CSV5</accession>
<evidence type="ECO:0000313" key="3">
    <source>
        <dbReference type="Proteomes" id="UP000094526"/>
    </source>
</evidence>
<protein>
    <submittedName>
        <fullName evidence="2">Uncharacterized protein</fullName>
    </submittedName>
</protein>
<feature type="region of interest" description="Disordered" evidence="1">
    <location>
        <begin position="215"/>
        <end position="236"/>
    </location>
</feature>
<dbReference type="VEuPathDB" id="FungiDB:G647_06509"/>
<dbReference type="AlphaFoldDB" id="A0A1C1CSV5"/>
<dbReference type="VEuPathDB" id="FungiDB:CLCR_08871"/>